<sequence>MDVQEVPKGIDNTNFLQSMPLMKNPMKKQNARQAFTQRK</sequence>
<dbReference type="AlphaFoldDB" id="A0A7W7ZUQ6"/>
<protein>
    <submittedName>
        <fullName evidence="1">Uncharacterized protein</fullName>
    </submittedName>
</protein>
<dbReference type="Proteomes" id="UP000584867">
    <property type="component" value="Unassembled WGS sequence"/>
</dbReference>
<gene>
    <name evidence="1" type="ORF">HDF15_004853</name>
</gene>
<comment type="caution">
    <text evidence="1">The sequence shown here is derived from an EMBL/GenBank/DDBJ whole genome shotgun (WGS) entry which is preliminary data.</text>
</comment>
<accession>A0A7W7ZUQ6</accession>
<organism evidence="1 2">
    <name type="scientific">Granulicella mallensis</name>
    <dbReference type="NCBI Taxonomy" id="940614"/>
    <lineage>
        <taxon>Bacteria</taxon>
        <taxon>Pseudomonadati</taxon>
        <taxon>Acidobacteriota</taxon>
        <taxon>Terriglobia</taxon>
        <taxon>Terriglobales</taxon>
        <taxon>Acidobacteriaceae</taxon>
        <taxon>Granulicella</taxon>
    </lineage>
</organism>
<dbReference type="EMBL" id="JACHIO010000028">
    <property type="protein sequence ID" value="MBB5066473.1"/>
    <property type="molecule type" value="Genomic_DNA"/>
</dbReference>
<evidence type="ECO:0000313" key="2">
    <source>
        <dbReference type="Proteomes" id="UP000584867"/>
    </source>
</evidence>
<proteinExistence type="predicted"/>
<name>A0A7W7ZUQ6_9BACT</name>
<evidence type="ECO:0000313" key="1">
    <source>
        <dbReference type="EMBL" id="MBB5066473.1"/>
    </source>
</evidence>
<reference evidence="1 2" key="1">
    <citation type="submission" date="2020-08" db="EMBL/GenBank/DDBJ databases">
        <title>Genomic Encyclopedia of Type Strains, Phase IV (KMG-V): Genome sequencing to study the core and pangenomes of soil and plant-associated prokaryotes.</title>
        <authorList>
            <person name="Whitman W."/>
        </authorList>
    </citation>
    <scope>NUCLEOTIDE SEQUENCE [LARGE SCALE GENOMIC DNA]</scope>
    <source>
        <strain evidence="1 2">X5P3</strain>
    </source>
</reference>